<proteinExistence type="predicted"/>
<comment type="caution">
    <text evidence="1">The sequence shown here is derived from an EMBL/GenBank/DDBJ whole genome shotgun (WGS) entry which is preliminary data.</text>
</comment>
<dbReference type="AlphaFoldDB" id="A0ABD7SR59"/>
<accession>A0ABD7SR59</accession>
<dbReference type="RefSeq" id="WP_148521424.1">
    <property type="nucleotide sequence ID" value="NZ_JAILXN010000001.1"/>
</dbReference>
<reference evidence="1 2" key="1">
    <citation type="submission" date="2019-06" db="EMBL/GenBank/DDBJ databases">
        <title>Vibrio cholerae phylogeny based on whole-genome sequencing reveals genetic diversity and population strucutre.</title>
        <authorList>
            <person name="Zhiqiu Y."/>
            <person name="Bin L."/>
            <person name="Lingyan J."/>
        </authorList>
    </citation>
    <scope>NUCLEOTIDE SEQUENCE [LARGE SCALE GENOMIC DNA]</scope>
    <source>
        <strain evidence="1 2">N2814</strain>
    </source>
</reference>
<evidence type="ECO:0000313" key="1">
    <source>
        <dbReference type="EMBL" id="TXX67278.1"/>
    </source>
</evidence>
<dbReference type="EMBL" id="VSIJ01000005">
    <property type="protein sequence ID" value="TXX67278.1"/>
    <property type="molecule type" value="Genomic_DNA"/>
</dbReference>
<name>A0ABD7SR59_VIBCL</name>
<sequence>MKASIKIAVITFREDESIIKASEVALPESKERGEQQIREMMESMAKDGETDSFQVVANKGQTLKSFTYMDDKTIEHFALLITRMVYSN</sequence>
<evidence type="ECO:0000313" key="2">
    <source>
        <dbReference type="Proteomes" id="UP000323819"/>
    </source>
</evidence>
<protein>
    <submittedName>
        <fullName evidence="1">Uncharacterized protein</fullName>
    </submittedName>
</protein>
<organism evidence="1 2">
    <name type="scientific">Vibrio cholerae</name>
    <dbReference type="NCBI Taxonomy" id="666"/>
    <lineage>
        <taxon>Bacteria</taxon>
        <taxon>Pseudomonadati</taxon>
        <taxon>Pseudomonadota</taxon>
        <taxon>Gammaproteobacteria</taxon>
        <taxon>Vibrionales</taxon>
        <taxon>Vibrionaceae</taxon>
        <taxon>Vibrio</taxon>
    </lineage>
</organism>
<dbReference type="Proteomes" id="UP000323819">
    <property type="component" value="Unassembled WGS sequence"/>
</dbReference>
<gene>
    <name evidence="1" type="ORF">FXF03_01515</name>
</gene>